<dbReference type="Pfam" id="PF04316">
    <property type="entry name" value="FlgM"/>
    <property type="match status" value="1"/>
</dbReference>
<name>A0ABU3NLE2_9CHLR</name>
<reference evidence="9 10" key="1">
    <citation type="submission" date="2023-07" db="EMBL/GenBank/DDBJ databases">
        <title>Novel species of Thermanaerothrix with wide hydrolytic capabilities.</title>
        <authorList>
            <person name="Zayulina K.S."/>
            <person name="Podosokorskaya O.A."/>
            <person name="Elcheninov A.G."/>
        </authorList>
    </citation>
    <scope>NUCLEOTIDE SEQUENCE [LARGE SCALE GENOMIC DNA]</scope>
    <source>
        <strain evidence="9 10">4228-RoL</strain>
    </source>
</reference>
<feature type="region of interest" description="Disordered" evidence="7">
    <location>
        <begin position="1"/>
        <end position="44"/>
    </location>
</feature>
<keyword evidence="4" id="KW-1005">Bacterial flagellum biogenesis</keyword>
<evidence type="ECO:0000259" key="8">
    <source>
        <dbReference type="Pfam" id="PF04316"/>
    </source>
</evidence>
<feature type="domain" description="Anti-sigma-28 factor FlgM C-terminal" evidence="8">
    <location>
        <begin position="39"/>
        <end position="92"/>
    </location>
</feature>
<dbReference type="Proteomes" id="UP001254165">
    <property type="component" value="Unassembled WGS sequence"/>
</dbReference>
<dbReference type="RefSeq" id="WP_315624331.1">
    <property type="nucleotide sequence ID" value="NZ_JAUHMF010000001.1"/>
</dbReference>
<keyword evidence="9" id="KW-0966">Cell projection</keyword>
<dbReference type="NCBIfam" id="TIGR03824">
    <property type="entry name" value="FlgM_jcvi"/>
    <property type="match status" value="1"/>
</dbReference>
<proteinExistence type="inferred from homology"/>
<sequence length="96" mass="10591">MKIENGSIHSLASSRPQGASPVDRTSHSGENAPTSNTKDRAELSEQARILAKARHALNESPEVRNERIEQLRQQIEGGTYNIPLEALANHLLKLLK</sequence>
<keyword evidence="9" id="KW-0282">Flagellum</keyword>
<dbReference type="EMBL" id="JAUHMF010000001">
    <property type="protein sequence ID" value="MDT8897668.1"/>
    <property type="molecule type" value="Genomic_DNA"/>
</dbReference>
<dbReference type="InterPro" id="IPR035890">
    <property type="entry name" value="Anti-sigma-28_factor_FlgM_sf"/>
</dbReference>
<evidence type="ECO:0000256" key="2">
    <source>
        <dbReference type="ARBA" id="ARBA00017823"/>
    </source>
</evidence>
<evidence type="ECO:0000313" key="9">
    <source>
        <dbReference type="EMBL" id="MDT8897668.1"/>
    </source>
</evidence>
<evidence type="ECO:0000256" key="1">
    <source>
        <dbReference type="ARBA" id="ARBA00005322"/>
    </source>
</evidence>
<comment type="caution">
    <text evidence="9">The sequence shown here is derived from an EMBL/GenBank/DDBJ whole genome shotgun (WGS) entry which is preliminary data.</text>
</comment>
<evidence type="ECO:0000256" key="3">
    <source>
        <dbReference type="ARBA" id="ARBA00022491"/>
    </source>
</evidence>
<dbReference type="InterPro" id="IPR031316">
    <property type="entry name" value="FlgM_C"/>
</dbReference>
<keyword evidence="5" id="KW-0805">Transcription regulation</keyword>
<evidence type="ECO:0000256" key="4">
    <source>
        <dbReference type="ARBA" id="ARBA00022795"/>
    </source>
</evidence>
<evidence type="ECO:0000313" key="10">
    <source>
        <dbReference type="Proteomes" id="UP001254165"/>
    </source>
</evidence>
<comment type="similarity">
    <text evidence="1">Belongs to the FlgM family.</text>
</comment>
<gene>
    <name evidence="9" type="primary">flgM</name>
    <name evidence="9" type="ORF">QYE77_05265</name>
</gene>
<keyword evidence="10" id="KW-1185">Reference proteome</keyword>
<keyword evidence="3" id="KW-0678">Repressor</keyword>
<feature type="compositionally biased region" description="Polar residues" evidence="7">
    <location>
        <begin position="7"/>
        <end position="17"/>
    </location>
</feature>
<dbReference type="SUPFAM" id="SSF101498">
    <property type="entry name" value="Anti-sigma factor FlgM"/>
    <property type="match status" value="1"/>
</dbReference>
<keyword evidence="6" id="KW-0804">Transcription</keyword>
<keyword evidence="9" id="KW-0969">Cilium</keyword>
<protein>
    <recommendedName>
        <fullName evidence="2">Negative regulator of flagellin synthesis</fullName>
    </recommendedName>
</protein>
<dbReference type="InterPro" id="IPR007412">
    <property type="entry name" value="FlgM"/>
</dbReference>
<evidence type="ECO:0000256" key="7">
    <source>
        <dbReference type="SAM" id="MobiDB-lite"/>
    </source>
</evidence>
<evidence type="ECO:0000256" key="5">
    <source>
        <dbReference type="ARBA" id="ARBA00023015"/>
    </source>
</evidence>
<evidence type="ECO:0000256" key="6">
    <source>
        <dbReference type="ARBA" id="ARBA00023163"/>
    </source>
</evidence>
<accession>A0ABU3NLE2</accession>
<organism evidence="9 10">
    <name type="scientific">Thermanaerothrix solaris</name>
    <dbReference type="NCBI Taxonomy" id="3058434"/>
    <lineage>
        <taxon>Bacteria</taxon>
        <taxon>Bacillati</taxon>
        <taxon>Chloroflexota</taxon>
        <taxon>Anaerolineae</taxon>
        <taxon>Anaerolineales</taxon>
        <taxon>Anaerolineaceae</taxon>
        <taxon>Thermanaerothrix</taxon>
    </lineage>
</organism>